<dbReference type="CDD" id="cd02440">
    <property type="entry name" value="AdoMet_MTases"/>
    <property type="match status" value="1"/>
</dbReference>
<dbReference type="Pfam" id="PF13649">
    <property type="entry name" value="Methyltransf_25"/>
    <property type="match status" value="1"/>
</dbReference>
<dbReference type="HOGENOM" id="CLU_1168543_0_0_2"/>
<dbReference type="Proteomes" id="UP000001169">
    <property type="component" value="Chromosome I"/>
</dbReference>
<organism evidence="2 3">
    <name type="scientific">Haloarcula marismortui (strain ATCC 43049 / DSM 3752 / JCM 8966 / VKM B-1809)</name>
    <name type="common">Halobacterium marismortui</name>
    <dbReference type="NCBI Taxonomy" id="272569"/>
    <lineage>
        <taxon>Archaea</taxon>
        <taxon>Methanobacteriati</taxon>
        <taxon>Methanobacteriota</taxon>
        <taxon>Stenosarchaea group</taxon>
        <taxon>Halobacteria</taxon>
        <taxon>Halobacteriales</taxon>
        <taxon>Haloarculaceae</taxon>
        <taxon>Haloarcula</taxon>
    </lineage>
</organism>
<keyword evidence="3" id="KW-1185">Reference proteome</keyword>
<reference evidence="2 3" key="1">
    <citation type="journal article" date="2004" name="Genome Res.">
        <title>Genome sequence of Haloarcula marismortui: a halophilic archaeon from the Dead Sea.</title>
        <authorList>
            <person name="Baliga N.S."/>
            <person name="Bonneau R."/>
            <person name="Facciotti M.T."/>
            <person name="Pan M."/>
            <person name="Glusman G."/>
            <person name="Deutsch E.W."/>
            <person name="Shannon P."/>
            <person name="Chiu Y."/>
            <person name="Weng R.S."/>
            <person name="Gan R.R."/>
            <person name="Hung P."/>
            <person name="Date S.V."/>
            <person name="Marcotte E."/>
            <person name="Hood L."/>
            <person name="Ng W.V."/>
        </authorList>
    </citation>
    <scope>NUCLEOTIDE SEQUENCE [LARGE SCALE GENOMIC DNA]</scope>
    <source>
        <strain evidence="3">ATCC 43049 / DSM 3752 / JCM 8966 / VKM B-1809</strain>
    </source>
</reference>
<dbReference type="EnsemblBacteria" id="AAV46906">
    <property type="protein sequence ID" value="AAV46906"/>
    <property type="gene ID" value="rrnAC2049"/>
</dbReference>
<dbReference type="InterPro" id="IPR029063">
    <property type="entry name" value="SAM-dependent_MTases_sf"/>
</dbReference>
<dbReference type="InterPro" id="IPR041698">
    <property type="entry name" value="Methyltransf_25"/>
</dbReference>
<dbReference type="PATRIC" id="fig|272569.17.peg.2700"/>
<gene>
    <name evidence="2" type="ordered locus">rrnAC2049</name>
</gene>
<evidence type="ECO:0000313" key="2">
    <source>
        <dbReference type="EMBL" id="AAV46906.1"/>
    </source>
</evidence>
<name>Q5V0P7_HALMA</name>
<dbReference type="Gene3D" id="3.40.50.150">
    <property type="entry name" value="Vaccinia Virus protein VP39"/>
    <property type="match status" value="1"/>
</dbReference>
<dbReference type="KEGG" id="hma:rrnAC2049"/>
<accession>Q5V0P7</accession>
<evidence type="ECO:0000313" key="3">
    <source>
        <dbReference type="Proteomes" id="UP000001169"/>
    </source>
</evidence>
<feature type="domain" description="Methyltransferase" evidence="1">
    <location>
        <begin position="43"/>
        <end position="138"/>
    </location>
</feature>
<evidence type="ECO:0000259" key="1">
    <source>
        <dbReference type="Pfam" id="PF13649"/>
    </source>
</evidence>
<dbReference type="EMBL" id="AY596297">
    <property type="protein sequence ID" value="AAV46906.1"/>
    <property type="molecule type" value="Genomic_DNA"/>
</dbReference>
<protein>
    <recommendedName>
        <fullName evidence="1">Methyltransferase domain-containing protein</fullName>
    </recommendedName>
</protein>
<dbReference type="eggNOG" id="arCOG04989">
    <property type="taxonomic scope" value="Archaea"/>
</dbReference>
<proteinExistence type="predicted"/>
<dbReference type="SUPFAM" id="SSF53335">
    <property type="entry name" value="S-adenosyl-L-methionine-dependent methyltransferases"/>
    <property type="match status" value="1"/>
</dbReference>
<dbReference type="SMR" id="Q5V0P7"/>
<dbReference type="AlphaFoldDB" id="Q5V0P7"/>
<sequence>MAPPEGGEYLHKVTANSMSVNGDVPETVTAALADQRVEGRVCLEAGAGVGNTTAGLLAAGAKRVYAVTNDADHAATVRDRIGDRNADRLAVIEADLRATPLATDSVDLVAAHGLCNVLPPAELAPIAAELTRVAKPDGCLVVDDYAVPPADAAVNRLFALENAAARVVDGRPVLTFYPPAVLVAVFAANGWSVERRKTLLNPVPWTEAHLDAHAEVVREYAAALPDSLGEPLTAMAEDLVAAIGSERTGTMYSLAFRRADA</sequence>
<dbReference type="PaxDb" id="272569-rrnAC2049"/>
<dbReference type="STRING" id="272569.rrnAC2049"/>